<feature type="transmembrane region" description="Helical" evidence="6">
    <location>
        <begin position="169"/>
        <end position="189"/>
    </location>
</feature>
<evidence type="ECO:0000256" key="5">
    <source>
        <dbReference type="SAM" id="MobiDB-lite"/>
    </source>
</evidence>
<feature type="transmembrane region" description="Helical" evidence="6">
    <location>
        <begin position="308"/>
        <end position="326"/>
    </location>
</feature>
<dbReference type="Gene3D" id="1.20.1250.20">
    <property type="entry name" value="MFS general substrate transporter like domains"/>
    <property type="match status" value="2"/>
</dbReference>
<feature type="transmembrane region" description="Helical" evidence="6">
    <location>
        <begin position="246"/>
        <end position="265"/>
    </location>
</feature>
<organism evidence="8 9">
    <name type="scientific">Lacisediminihabitans changchengi</name>
    <dbReference type="NCBI Taxonomy" id="2787634"/>
    <lineage>
        <taxon>Bacteria</taxon>
        <taxon>Bacillati</taxon>
        <taxon>Actinomycetota</taxon>
        <taxon>Actinomycetes</taxon>
        <taxon>Micrococcales</taxon>
        <taxon>Microbacteriaceae</taxon>
        <taxon>Lacisediminihabitans</taxon>
    </lineage>
</organism>
<feature type="transmembrane region" description="Helical" evidence="6">
    <location>
        <begin position="399"/>
        <end position="417"/>
    </location>
</feature>
<feature type="transmembrane region" description="Helical" evidence="6">
    <location>
        <begin position="118"/>
        <end position="135"/>
    </location>
</feature>
<feature type="transmembrane region" description="Helical" evidence="6">
    <location>
        <begin position="55"/>
        <end position="77"/>
    </location>
</feature>
<dbReference type="PANTHER" id="PTHR23518">
    <property type="entry name" value="C-METHYLTRANSFERASE"/>
    <property type="match status" value="1"/>
</dbReference>
<dbReference type="Pfam" id="PF07690">
    <property type="entry name" value="MFS_1"/>
    <property type="match status" value="1"/>
</dbReference>
<dbReference type="RefSeq" id="WP_200556701.1">
    <property type="nucleotide sequence ID" value="NZ_JAEPES010000004.1"/>
</dbReference>
<feature type="transmembrane region" description="Helical" evidence="6">
    <location>
        <begin position="277"/>
        <end position="296"/>
    </location>
</feature>
<feature type="domain" description="Major facilitator superfamily (MFS) profile" evidence="7">
    <location>
        <begin position="37"/>
        <end position="421"/>
    </location>
</feature>
<dbReference type="SUPFAM" id="SSF103473">
    <property type="entry name" value="MFS general substrate transporter"/>
    <property type="match status" value="1"/>
</dbReference>
<evidence type="ECO:0000256" key="4">
    <source>
        <dbReference type="ARBA" id="ARBA00023136"/>
    </source>
</evidence>
<dbReference type="PANTHER" id="PTHR23518:SF2">
    <property type="entry name" value="MAJOR FACILITATOR SUPERFAMILY TRANSPORTER"/>
    <property type="match status" value="1"/>
</dbReference>
<dbReference type="PROSITE" id="PS50850">
    <property type="entry name" value="MFS"/>
    <property type="match status" value="1"/>
</dbReference>
<dbReference type="GO" id="GO:0022857">
    <property type="term" value="F:transmembrane transporter activity"/>
    <property type="evidence" value="ECO:0007669"/>
    <property type="project" value="InterPro"/>
</dbReference>
<evidence type="ECO:0000256" key="1">
    <source>
        <dbReference type="ARBA" id="ARBA00004651"/>
    </source>
</evidence>
<keyword evidence="4 6" id="KW-0472">Membrane</keyword>
<dbReference type="CDD" id="cd17370">
    <property type="entry name" value="MFS_MJ1317_like"/>
    <property type="match status" value="1"/>
</dbReference>
<keyword evidence="2 6" id="KW-0812">Transmembrane</keyword>
<dbReference type="AlphaFoldDB" id="A0A934SN91"/>
<feature type="transmembrane region" description="Helical" evidence="6">
    <location>
        <begin position="332"/>
        <end position="356"/>
    </location>
</feature>
<evidence type="ECO:0000313" key="8">
    <source>
        <dbReference type="EMBL" id="MBK4348505.1"/>
    </source>
</evidence>
<dbReference type="InterPro" id="IPR011701">
    <property type="entry name" value="MFS"/>
</dbReference>
<feature type="region of interest" description="Disordered" evidence="5">
    <location>
        <begin position="1"/>
        <end position="27"/>
    </location>
</feature>
<dbReference type="InterPro" id="IPR020846">
    <property type="entry name" value="MFS_dom"/>
</dbReference>
<reference evidence="8" key="1">
    <citation type="submission" date="2021-01" db="EMBL/GenBank/DDBJ databases">
        <title>Lacisediminihabitans sp. nov. strain G11-30, isolated from Antarctic Soil.</title>
        <authorList>
            <person name="Li J."/>
        </authorList>
    </citation>
    <scope>NUCLEOTIDE SEQUENCE</scope>
    <source>
        <strain evidence="8">G11-30</strain>
    </source>
</reference>
<evidence type="ECO:0000256" key="6">
    <source>
        <dbReference type="SAM" id="Phobius"/>
    </source>
</evidence>
<protein>
    <submittedName>
        <fullName evidence="8">MFS transporter</fullName>
    </submittedName>
</protein>
<dbReference type="InterPro" id="IPR036259">
    <property type="entry name" value="MFS_trans_sf"/>
</dbReference>
<dbReference type="Proteomes" id="UP000636458">
    <property type="component" value="Unassembled WGS sequence"/>
</dbReference>
<accession>A0A934SN91</accession>
<comment type="caution">
    <text evidence="8">The sequence shown here is derived from an EMBL/GenBank/DDBJ whole genome shotgun (WGS) entry which is preliminary data.</text>
</comment>
<feature type="transmembrane region" description="Helical" evidence="6">
    <location>
        <begin position="368"/>
        <end position="393"/>
    </location>
</feature>
<proteinExistence type="predicted"/>
<keyword evidence="9" id="KW-1185">Reference proteome</keyword>
<dbReference type="GO" id="GO:0005886">
    <property type="term" value="C:plasma membrane"/>
    <property type="evidence" value="ECO:0007669"/>
    <property type="project" value="UniProtKB-SubCell"/>
</dbReference>
<comment type="subcellular location">
    <subcellularLocation>
        <location evidence="1">Cell membrane</location>
        <topology evidence="1">Multi-pass membrane protein</topology>
    </subcellularLocation>
</comment>
<dbReference type="EMBL" id="JAEPES010000004">
    <property type="protein sequence ID" value="MBK4348505.1"/>
    <property type="molecule type" value="Genomic_DNA"/>
</dbReference>
<evidence type="ECO:0000259" key="7">
    <source>
        <dbReference type="PROSITE" id="PS50850"/>
    </source>
</evidence>
<name>A0A934SN91_9MICO</name>
<evidence type="ECO:0000256" key="3">
    <source>
        <dbReference type="ARBA" id="ARBA00022989"/>
    </source>
</evidence>
<feature type="transmembrane region" description="Helical" evidence="6">
    <location>
        <begin position="195"/>
        <end position="215"/>
    </location>
</feature>
<evidence type="ECO:0000256" key="2">
    <source>
        <dbReference type="ARBA" id="ARBA00022692"/>
    </source>
</evidence>
<sequence length="427" mass="44792">MYISLNDRGDEASADESAAANPTPPGAKKALVRVSSVVITLGIVSMLTDVSSESVAAILPLYITSAMGLSTIAYGFIDGLYQGVSAFVRIGGGWAADRADRPKWIAFAGYGLSAVAKIWLLLATGFAAIAAVVAVDRIGKGIRTAPRDALITASSEPSNLGHSFGVHRMLDTIGAAVGPLLAFLVLFFVPTGYTIVFVISLAFAALGVIVLGLLVPNRRPRAERAKALTRPPLRWRDLNEPRLRRLVIVAGILGLLTIGDGFVYLSLQARSDFAATWFPLLYVGTNIAFFVFAIPLGRIADRVGRWRVFLFGHIALVLAYACTVLPFGGPTITILCLVLLGAFYAATDGVLAALAAQFSPPDGIASGIAAAQTVVAVARLLASTGFGVLWFAIGRGNAVLIAAAALAIAIPIAWFLLRSLRSKATTA</sequence>
<keyword evidence="3 6" id="KW-1133">Transmembrane helix</keyword>
<evidence type="ECO:0000313" key="9">
    <source>
        <dbReference type="Proteomes" id="UP000636458"/>
    </source>
</evidence>
<gene>
    <name evidence="8" type="ORF">IV501_12750</name>
</gene>